<feature type="transmembrane region" description="Helical" evidence="2">
    <location>
        <begin position="12"/>
        <end position="33"/>
    </location>
</feature>
<feature type="transmembrane region" description="Helical" evidence="2">
    <location>
        <begin position="310"/>
        <end position="332"/>
    </location>
</feature>
<dbReference type="InterPro" id="IPR001932">
    <property type="entry name" value="PPM-type_phosphatase-like_dom"/>
</dbReference>
<sequence length="662" mass="72515">MNVRSLKARSILTLLSVYLGVGVLCLLAFLWAARGLSRAFARRYAITHAQLDKERFMGPVMREAALARKMAGEGTIRALCLGDQDPRVRAAGLAELEAYRRTFADRSCFLVAAATRHHYFGGDDRGPAKAPFQTLDPANVNDRWFFDGMDRGRDFELNVDSDVALGLYKVWINVLVKDGGRRIGMAGTGMDLSEFVRDIVRSGDRGATTIMVDAKGILQAHPDEALMARNAGIKDEARRTTFYQLLETDADRALLKERLDRLMKGGSPRETFVLRLGGKRQLVAALPMPEIGWATVTLVDPSQVIGVRRFLPILAVLALGFLATVALASWFLNRTVLIPLARLTASAGEVASGHYDVALPVERDDELGRLTAVFNRMAGTVHEVTTGLERLVQARTAELERSRAQILDSVAYARLIQARTLPTAQELGSALPDHFLLFRPRDLVGGDFYTLRSLEGGFLLGVGDCTGHGVPGAFMSMASRAAFDQVAARHPEADPAILLGEMNVALRTLLNQEDPEGRDRAMDNGLDLGLLRFVGGRIRFAGARIPLWILRPGAGEPEILPGDAHSLGYRRSRPDFAFTGQELDLPAGTSVYLFTDGILDQHGGRHNFGFGRRRLARILLGVRDLPMAAQGEALALALAEYQGANPQRDDITMLGFRIPEVR</sequence>
<dbReference type="CDD" id="cd06225">
    <property type="entry name" value="HAMP"/>
    <property type="match status" value="1"/>
</dbReference>
<dbReference type="InterPro" id="IPR036457">
    <property type="entry name" value="PPM-type-like_dom_sf"/>
</dbReference>
<dbReference type="Gene3D" id="3.30.450.20">
    <property type="entry name" value="PAS domain"/>
    <property type="match status" value="1"/>
</dbReference>
<dbReference type="Pfam" id="PF00672">
    <property type="entry name" value="HAMP"/>
    <property type="match status" value="1"/>
</dbReference>
<dbReference type="Gene3D" id="3.60.40.10">
    <property type="entry name" value="PPM-type phosphatase domain"/>
    <property type="match status" value="1"/>
</dbReference>
<evidence type="ECO:0000256" key="2">
    <source>
        <dbReference type="SAM" id="Phobius"/>
    </source>
</evidence>
<evidence type="ECO:0000256" key="1">
    <source>
        <dbReference type="ARBA" id="ARBA00022801"/>
    </source>
</evidence>
<dbReference type="PANTHER" id="PTHR43156">
    <property type="entry name" value="STAGE II SPORULATION PROTEIN E-RELATED"/>
    <property type="match status" value="1"/>
</dbReference>
<dbReference type="EMBL" id="AP027081">
    <property type="protein sequence ID" value="BDU78236.1"/>
    <property type="molecule type" value="Genomic_DNA"/>
</dbReference>
<dbReference type="Pfam" id="PF07228">
    <property type="entry name" value="SpoIIE"/>
    <property type="match status" value="1"/>
</dbReference>
<dbReference type="GO" id="GO:0016791">
    <property type="term" value="F:phosphatase activity"/>
    <property type="evidence" value="ECO:0007669"/>
    <property type="project" value="TreeGrafter"/>
</dbReference>
<dbReference type="SMART" id="SM00304">
    <property type="entry name" value="HAMP"/>
    <property type="match status" value="1"/>
</dbReference>
<feature type="domain" description="HAMP" evidence="3">
    <location>
        <begin position="334"/>
        <end position="386"/>
    </location>
</feature>
<dbReference type="AlphaFoldDB" id="A0AA48GS34"/>
<gene>
    <name evidence="4" type="ORF">METESE_31940</name>
</gene>
<dbReference type="GO" id="GO:0007165">
    <property type="term" value="P:signal transduction"/>
    <property type="evidence" value="ECO:0007669"/>
    <property type="project" value="InterPro"/>
</dbReference>
<dbReference type="PROSITE" id="PS50885">
    <property type="entry name" value="HAMP"/>
    <property type="match status" value="1"/>
</dbReference>
<keyword evidence="2" id="KW-1133">Transmembrane helix</keyword>
<dbReference type="InterPro" id="IPR052016">
    <property type="entry name" value="Bact_Sigma-Reg"/>
</dbReference>
<keyword evidence="5" id="KW-1185">Reference proteome</keyword>
<dbReference type="Gene3D" id="6.10.340.10">
    <property type="match status" value="1"/>
</dbReference>
<name>A0AA48GS34_9BACT</name>
<dbReference type="RefSeq" id="WP_316410635.1">
    <property type="nucleotide sequence ID" value="NZ_AP027081.1"/>
</dbReference>
<dbReference type="InterPro" id="IPR003660">
    <property type="entry name" value="HAMP_dom"/>
</dbReference>
<proteinExistence type="predicted"/>
<dbReference type="Proteomes" id="UP001228113">
    <property type="component" value="Chromosome"/>
</dbReference>
<reference evidence="4" key="1">
    <citation type="journal article" date="2023" name="Int. J. Syst. Evol. Microbiol.">
        <title>Mesoterricola silvestris gen. nov., sp. nov., Mesoterricola sediminis sp. nov., Geothrix oryzae sp. nov., Geothrix edaphica sp. nov., Geothrix rubra sp. nov., and Geothrix limicola sp. nov., six novel members of Acidobacteriota isolated from soils.</title>
        <authorList>
            <person name="Itoh H."/>
            <person name="Sugisawa Y."/>
            <person name="Mise K."/>
            <person name="Xu Z."/>
            <person name="Kuniyasu M."/>
            <person name="Ushijima N."/>
            <person name="Kawano K."/>
            <person name="Kobayashi E."/>
            <person name="Shiratori Y."/>
            <person name="Masuda Y."/>
            <person name="Senoo K."/>
        </authorList>
    </citation>
    <scope>NUCLEOTIDE SEQUENCE</scope>
    <source>
        <strain evidence="4">W786</strain>
    </source>
</reference>
<keyword evidence="2" id="KW-0812">Transmembrane</keyword>
<evidence type="ECO:0000259" key="3">
    <source>
        <dbReference type="PROSITE" id="PS50885"/>
    </source>
</evidence>
<protein>
    <recommendedName>
        <fullName evidence="3">HAMP domain-containing protein</fullName>
    </recommendedName>
</protein>
<evidence type="ECO:0000313" key="5">
    <source>
        <dbReference type="Proteomes" id="UP001228113"/>
    </source>
</evidence>
<keyword evidence="1" id="KW-0378">Hydrolase</keyword>
<dbReference type="GO" id="GO:0016020">
    <property type="term" value="C:membrane"/>
    <property type="evidence" value="ECO:0007669"/>
    <property type="project" value="InterPro"/>
</dbReference>
<organism evidence="4 5">
    <name type="scientific">Mesoterricola sediminis</name>
    <dbReference type="NCBI Taxonomy" id="2927980"/>
    <lineage>
        <taxon>Bacteria</taxon>
        <taxon>Pseudomonadati</taxon>
        <taxon>Acidobacteriota</taxon>
        <taxon>Holophagae</taxon>
        <taxon>Holophagales</taxon>
        <taxon>Holophagaceae</taxon>
        <taxon>Mesoterricola</taxon>
    </lineage>
</organism>
<dbReference type="SUPFAM" id="SSF158472">
    <property type="entry name" value="HAMP domain-like"/>
    <property type="match status" value="1"/>
</dbReference>
<evidence type="ECO:0000313" key="4">
    <source>
        <dbReference type="EMBL" id="BDU78236.1"/>
    </source>
</evidence>
<dbReference type="SMART" id="SM00331">
    <property type="entry name" value="PP2C_SIG"/>
    <property type="match status" value="1"/>
</dbReference>
<dbReference type="PANTHER" id="PTHR43156:SF9">
    <property type="entry name" value="HAMP DOMAIN-CONTAINING PROTEIN"/>
    <property type="match status" value="1"/>
</dbReference>
<accession>A0AA48GS34</accession>
<keyword evidence="2" id="KW-0472">Membrane</keyword>
<dbReference type="KEGG" id="msea:METESE_31940"/>